<proteinExistence type="inferred from homology"/>
<sequence length="194" mass="21373">MNDAQDEENKNTNTIDSLDECSPENQAGSSSIQDELAVKSEECKALNEKYVRLAAEFDNYKRLSQRDQRDQIRFGNEQLLKELLPVVDNMERAIKAAQASGGDSALVQGVELTLKQLSGALAKFGVQTIETAGQEFDPSAHQAVSYGPSDEVPANKVLDEFQKGYRLHDRILRAAMVSVSSGPAKEHERDTTTN</sequence>
<gene>
    <name evidence="10" type="primary">grpE</name>
    <name evidence="15" type="ORF">Nkreftii_002068</name>
</gene>
<dbReference type="GO" id="GO:0051087">
    <property type="term" value="F:protein-folding chaperone binding"/>
    <property type="evidence" value="ECO:0007669"/>
    <property type="project" value="InterPro"/>
</dbReference>
<feature type="compositionally biased region" description="Polar residues" evidence="14">
    <location>
        <begin position="23"/>
        <end position="33"/>
    </location>
</feature>
<evidence type="ECO:0000256" key="10">
    <source>
        <dbReference type="HAMAP-Rule" id="MF_01151"/>
    </source>
</evidence>
<evidence type="ECO:0000313" key="16">
    <source>
        <dbReference type="Proteomes" id="UP000593737"/>
    </source>
</evidence>
<comment type="function">
    <text evidence="7 10 11">Participates actively in the response to hyperosmotic and heat shock by preventing the aggregation of stress-denatured proteins, in association with DnaK and GrpE. It is the nucleotide exchange factor for DnaK and may function as a thermosensor. Unfolded proteins bind initially to DnaJ; upon interaction with the DnaJ-bound protein, DnaK hydrolyzes its bound ATP, resulting in the formation of a stable complex. GrpE releases ADP from DnaK; ATP binding to DnaK triggers the release of the substrate protein, thus completing the reaction cycle. Several rounds of ATP-dependent interactions between DnaJ, DnaK and GrpE are required for fully efficient folding.</text>
</comment>
<dbReference type="InterPro" id="IPR000740">
    <property type="entry name" value="GrpE"/>
</dbReference>
<comment type="subcellular location">
    <subcellularLocation>
        <location evidence="1 10">Cytoplasm</location>
    </subcellularLocation>
</comment>
<dbReference type="FunFam" id="2.30.22.10:FF:000001">
    <property type="entry name" value="Protein GrpE"/>
    <property type="match status" value="1"/>
</dbReference>
<dbReference type="InterPro" id="IPR009012">
    <property type="entry name" value="GrpE_head"/>
</dbReference>
<evidence type="ECO:0000256" key="5">
    <source>
        <dbReference type="ARBA" id="ARBA00023016"/>
    </source>
</evidence>
<dbReference type="Pfam" id="PF01025">
    <property type="entry name" value="GrpE"/>
    <property type="match status" value="1"/>
</dbReference>
<dbReference type="Proteomes" id="UP000593737">
    <property type="component" value="Chromosome"/>
</dbReference>
<evidence type="ECO:0000256" key="12">
    <source>
        <dbReference type="RuleBase" id="RU004478"/>
    </source>
</evidence>
<dbReference type="PANTHER" id="PTHR21237">
    <property type="entry name" value="GRPE PROTEIN"/>
    <property type="match status" value="1"/>
</dbReference>
<evidence type="ECO:0000256" key="13">
    <source>
        <dbReference type="SAM" id="Coils"/>
    </source>
</evidence>
<evidence type="ECO:0000256" key="11">
    <source>
        <dbReference type="RuleBase" id="RU000639"/>
    </source>
</evidence>
<keyword evidence="5 10" id="KW-0346">Stress response</keyword>
<evidence type="ECO:0000256" key="7">
    <source>
        <dbReference type="ARBA" id="ARBA00053401"/>
    </source>
</evidence>
<evidence type="ECO:0000256" key="9">
    <source>
        <dbReference type="ARBA" id="ARBA00076414"/>
    </source>
</evidence>
<accession>A0A7S8FDY3</accession>
<dbReference type="PROSITE" id="PS01071">
    <property type="entry name" value="GRPE"/>
    <property type="match status" value="1"/>
</dbReference>
<dbReference type="EMBL" id="CP047423">
    <property type="protein sequence ID" value="QPD04294.1"/>
    <property type="molecule type" value="Genomic_DNA"/>
</dbReference>
<dbReference type="HAMAP" id="MF_01151">
    <property type="entry name" value="GrpE"/>
    <property type="match status" value="1"/>
</dbReference>
<dbReference type="PANTHER" id="PTHR21237:SF23">
    <property type="entry name" value="GRPE PROTEIN HOMOLOG, MITOCHONDRIAL"/>
    <property type="match status" value="1"/>
</dbReference>
<dbReference type="SUPFAM" id="SSF58014">
    <property type="entry name" value="Coiled-coil domain of nucleotide exchange factor GrpE"/>
    <property type="match status" value="1"/>
</dbReference>
<feature type="coiled-coil region" evidence="13">
    <location>
        <begin position="36"/>
        <end position="63"/>
    </location>
</feature>
<dbReference type="SUPFAM" id="SSF51064">
    <property type="entry name" value="Head domain of nucleotide exchange factor GrpE"/>
    <property type="match status" value="1"/>
</dbReference>
<keyword evidence="6 10" id="KW-0143">Chaperone</keyword>
<dbReference type="GO" id="GO:0000774">
    <property type="term" value="F:adenyl-nucleotide exchange factor activity"/>
    <property type="evidence" value="ECO:0007669"/>
    <property type="project" value="InterPro"/>
</dbReference>
<dbReference type="CDD" id="cd00446">
    <property type="entry name" value="GrpE"/>
    <property type="match status" value="1"/>
</dbReference>
<feature type="region of interest" description="Disordered" evidence="14">
    <location>
        <begin position="1"/>
        <end position="34"/>
    </location>
</feature>
<evidence type="ECO:0000256" key="2">
    <source>
        <dbReference type="ARBA" id="ARBA00009054"/>
    </source>
</evidence>
<evidence type="ECO:0000256" key="1">
    <source>
        <dbReference type="ARBA" id="ARBA00004496"/>
    </source>
</evidence>
<dbReference type="InterPro" id="IPR013805">
    <property type="entry name" value="GrpE_CC"/>
</dbReference>
<dbReference type="KEGG" id="nkf:Nkreftii_002068"/>
<protein>
    <recommendedName>
        <fullName evidence="8 10">Protein GrpE</fullName>
    </recommendedName>
    <alternativeName>
        <fullName evidence="9 10">HSP-70 cofactor</fullName>
    </alternativeName>
</protein>
<evidence type="ECO:0000256" key="8">
    <source>
        <dbReference type="ARBA" id="ARBA00072274"/>
    </source>
</evidence>
<dbReference type="GO" id="GO:0051082">
    <property type="term" value="F:unfolded protein binding"/>
    <property type="evidence" value="ECO:0007669"/>
    <property type="project" value="TreeGrafter"/>
</dbReference>
<evidence type="ECO:0000256" key="4">
    <source>
        <dbReference type="ARBA" id="ARBA00022490"/>
    </source>
</evidence>
<dbReference type="Gene3D" id="3.90.20.20">
    <property type="match status" value="1"/>
</dbReference>
<dbReference type="AlphaFoldDB" id="A0A7S8FDY3"/>
<dbReference type="GO" id="GO:0042803">
    <property type="term" value="F:protein homodimerization activity"/>
    <property type="evidence" value="ECO:0007669"/>
    <property type="project" value="InterPro"/>
</dbReference>
<evidence type="ECO:0000256" key="6">
    <source>
        <dbReference type="ARBA" id="ARBA00023186"/>
    </source>
</evidence>
<reference evidence="15 16" key="1">
    <citation type="journal article" date="2020" name="ISME J.">
        <title>Enrichment and physiological characterization of a novel comammox Nitrospira indicates ammonium inhibition of complete nitrification.</title>
        <authorList>
            <person name="Sakoula D."/>
            <person name="Koch H."/>
            <person name="Frank J."/>
            <person name="Jetten M.S.M."/>
            <person name="van Kessel M.A.H.J."/>
            <person name="Lucker S."/>
        </authorList>
    </citation>
    <scope>NUCLEOTIDE SEQUENCE [LARGE SCALE GENOMIC DNA]</scope>
    <source>
        <strain evidence="15">Comreactor17</strain>
    </source>
</reference>
<evidence type="ECO:0000313" key="15">
    <source>
        <dbReference type="EMBL" id="QPD04294.1"/>
    </source>
</evidence>
<comment type="similarity">
    <text evidence="2 10 12">Belongs to the GrpE family.</text>
</comment>
<keyword evidence="13" id="KW-0175">Coiled coil</keyword>
<comment type="subunit">
    <text evidence="3 10">Homodimer.</text>
</comment>
<dbReference type="NCBIfam" id="NF010738">
    <property type="entry name" value="PRK14140.1"/>
    <property type="match status" value="1"/>
</dbReference>
<evidence type="ECO:0000256" key="14">
    <source>
        <dbReference type="SAM" id="MobiDB-lite"/>
    </source>
</evidence>
<keyword evidence="4 10" id="KW-0963">Cytoplasm</keyword>
<evidence type="ECO:0000256" key="3">
    <source>
        <dbReference type="ARBA" id="ARBA00011738"/>
    </source>
</evidence>
<name>A0A7S8FDY3_9BACT</name>
<dbReference type="Gene3D" id="2.30.22.10">
    <property type="entry name" value="Head domain of nucleotide exchange factor GrpE"/>
    <property type="match status" value="1"/>
</dbReference>
<dbReference type="GO" id="GO:0006457">
    <property type="term" value="P:protein folding"/>
    <property type="evidence" value="ECO:0007669"/>
    <property type="project" value="InterPro"/>
</dbReference>
<dbReference type="PRINTS" id="PR00773">
    <property type="entry name" value="GRPEPROTEIN"/>
</dbReference>
<organism evidence="15 16">
    <name type="scientific">Candidatus Nitrospira kreftii</name>
    <dbReference type="NCBI Taxonomy" id="2652173"/>
    <lineage>
        <taxon>Bacteria</taxon>
        <taxon>Pseudomonadati</taxon>
        <taxon>Nitrospirota</taxon>
        <taxon>Nitrospiria</taxon>
        <taxon>Nitrospirales</taxon>
        <taxon>Nitrospiraceae</taxon>
        <taxon>Nitrospira</taxon>
    </lineage>
</organism>
<dbReference type="GO" id="GO:0005737">
    <property type="term" value="C:cytoplasm"/>
    <property type="evidence" value="ECO:0007669"/>
    <property type="project" value="UniProtKB-SubCell"/>
</dbReference>